<evidence type="ECO:0000256" key="5">
    <source>
        <dbReference type="SAM" id="MobiDB-lite"/>
    </source>
</evidence>
<sequence length="439" mass="48594">MASQVVKVRRDKVAACMTCPLCNKLLKDATTISLCLHTFCRICIYEKLSDEDVDSCPVCDINLGCVPVDKLRPDHNLQDIRAKIFPFKRRKVEAPEVMPSVSPPAKRKERSLSSLVVSTPRVPIQTGVTGRRTRAGIRKAAPPRGSSPATEESLKRDDESMEDRPEGLSSPETLNDILQNKRLVKENYSSAKSSHGQIPGEVLENRNEPWEGKVDLWKPLNCLVEAANRTKFSRSNSQGPSHLKSESSSALDGDFSMANIKTEENGFGLEGQDEKKNVSSLLGPAKRRRLRQDNQNTEAASRDSCSLPQLAVNASQHHRNDIPIWFSLVASEDQEGGTPLPQVSAGFVRVKDGSMPVSSIQKYLVKKLDLTSESEVQIACQGQPVLPNLQLRSLLELWLRTAPSSKRVRTAVGNSARDFVMVLSYSRRVPQPPLDYNSS</sequence>
<dbReference type="SMART" id="SM00184">
    <property type="entry name" value="RING"/>
    <property type="match status" value="1"/>
</dbReference>
<keyword evidence="1" id="KW-0479">Metal-binding</keyword>
<dbReference type="GO" id="GO:0004842">
    <property type="term" value="F:ubiquitin-protein transferase activity"/>
    <property type="evidence" value="ECO:0007669"/>
    <property type="project" value="InterPro"/>
</dbReference>
<dbReference type="InterPro" id="IPR017907">
    <property type="entry name" value="Znf_RING_CS"/>
</dbReference>
<dbReference type="InterPro" id="IPR013083">
    <property type="entry name" value="Znf_RING/FYVE/PHD"/>
</dbReference>
<dbReference type="GO" id="GO:0008270">
    <property type="term" value="F:zinc ion binding"/>
    <property type="evidence" value="ECO:0007669"/>
    <property type="project" value="UniProtKB-KW"/>
</dbReference>
<dbReference type="PANTHER" id="PTHR46293:SF1">
    <property type="entry name" value="OS03G0632800 PROTEIN"/>
    <property type="match status" value="1"/>
</dbReference>
<organism evidence="7 8">
    <name type="scientific">Nepenthes gracilis</name>
    <name type="common">Slender pitcher plant</name>
    <dbReference type="NCBI Taxonomy" id="150966"/>
    <lineage>
        <taxon>Eukaryota</taxon>
        <taxon>Viridiplantae</taxon>
        <taxon>Streptophyta</taxon>
        <taxon>Embryophyta</taxon>
        <taxon>Tracheophyta</taxon>
        <taxon>Spermatophyta</taxon>
        <taxon>Magnoliopsida</taxon>
        <taxon>eudicotyledons</taxon>
        <taxon>Gunneridae</taxon>
        <taxon>Pentapetalae</taxon>
        <taxon>Caryophyllales</taxon>
        <taxon>Nepenthaceae</taxon>
        <taxon>Nepenthes</taxon>
    </lineage>
</organism>
<evidence type="ECO:0000256" key="1">
    <source>
        <dbReference type="ARBA" id="ARBA00022723"/>
    </source>
</evidence>
<dbReference type="InterPro" id="IPR001841">
    <property type="entry name" value="Znf_RING"/>
</dbReference>
<dbReference type="PROSITE" id="PS00518">
    <property type="entry name" value="ZF_RING_1"/>
    <property type="match status" value="1"/>
</dbReference>
<feature type="region of interest" description="Disordered" evidence="5">
    <location>
        <begin position="95"/>
        <end position="174"/>
    </location>
</feature>
<accession>A0AAD3XNV1</accession>
<proteinExistence type="predicted"/>
<evidence type="ECO:0000313" key="7">
    <source>
        <dbReference type="EMBL" id="GMH11309.1"/>
    </source>
</evidence>
<dbReference type="SUPFAM" id="SSF57850">
    <property type="entry name" value="RING/U-box"/>
    <property type="match status" value="1"/>
</dbReference>
<comment type="caution">
    <text evidence="7">The sequence shown here is derived from an EMBL/GenBank/DDBJ whole genome shotgun (WGS) entry which is preliminary data.</text>
</comment>
<dbReference type="Proteomes" id="UP001279734">
    <property type="component" value="Unassembled WGS sequence"/>
</dbReference>
<dbReference type="Gene3D" id="3.30.40.10">
    <property type="entry name" value="Zinc/RING finger domain, C3HC4 (zinc finger)"/>
    <property type="match status" value="1"/>
</dbReference>
<dbReference type="PANTHER" id="PTHR46293">
    <property type="entry name" value="E3 UBIQUITIN PROTEIN LIGASE DRIP1"/>
    <property type="match status" value="1"/>
</dbReference>
<feature type="compositionally biased region" description="Basic and acidic residues" evidence="5">
    <location>
        <begin position="152"/>
        <end position="166"/>
    </location>
</feature>
<dbReference type="Pfam" id="PF13923">
    <property type="entry name" value="zf-C3HC4_2"/>
    <property type="match status" value="1"/>
</dbReference>
<name>A0AAD3XNV1_NEPGR</name>
<feature type="domain" description="RING-type" evidence="6">
    <location>
        <begin position="19"/>
        <end position="60"/>
    </location>
</feature>
<gene>
    <name evidence="7" type="ORF">Nepgr_013150</name>
</gene>
<evidence type="ECO:0000256" key="3">
    <source>
        <dbReference type="ARBA" id="ARBA00022833"/>
    </source>
</evidence>
<keyword evidence="3" id="KW-0862">Zinc</keyword>
<dbReference type="Gene3D" id="3.10.20.90">
    <property type="entry name" value="Phosphatidylinositol 3-kinase Catalytic Subunit, Chain A, domain 1"/>
    <property type="match status" value="1"/>
</dbReference>
<dbReference type="CDD" id="cd16525">
    <property type="entry name" value="RING-HC_PCGF"/>
    <property type="match status" value="1"/>
</dbReference>
<keyword evidence="2 4" id="KW-0863">Zinc-finger</keyword>
<protein>
    <recommendedName>
        <fullName evidence="6">RING-type domain-containing protein</fullName>
    </recommendedName>
</protein>
<reference evidence="7" key="1">
    <citation type="submission" date="2023-05" db="EMBL/GenBank/DDBJ databases">
        <title>Nepenthes gracilis genome sequencing.</title>
        <authorList>
            <person name="Fukushima K."/>
        </authorList>
    </citation>
    <scope>NUCLEOTIDE SEQUENCE</scope>
    <source>
        <strain evidence="7">SING2019-196</strain>
    </source>
</reference>
<keyword evidence="8" id="KW-1185">Reference proteome</keyword>
<dbReference type="AlphaFoldDB" id="A0AAD3XNV1"/>
<dbReference type="PROSITE" id="PS50089">
    <property type="entry name" value="ZF_RING_2"/>
    <property type="match status" value="1"/>
</dbReference>
<feature type="region of interest" description="Disordered" evidence="5">
    <location>
        <begin position="264"/>
        <end position="304"/>
    </location>
</feature>
<dbReference type="EMBL" id="BSYO01000011">
    <property type="protein sequence ID" value="GMH11309.1"/>
    <property type="molecule type" value="Genomic_DNA"/>
</dbReference>
<evidence type="ECO:0000256" key="4">
    <source>
        <dbReference type="PROSITE-ProRule" id="PRU00175"/>
    </source>
</evidence>
<evidence type="ECO:0000256" key="2">
    <source>
        <dbReference type="ARBA" id="ARBA00022771"/>
    </source>
</evidence>
<evidence type="ECO:0000313" key="8">
    <source>
        <dbReference type="Proteomes" id="UP001279734"/>
    </source>
</evidence>
<feature type="compositionally biased region" description="Polar residues" evidence="5">
    <location>
        <begin position="293"/>
        <end position="304"/>
    </location>
</feature>
<evidence type="ECO:0000259" key="6">
    <source>
        <dbReference type="PROSITE" id="PS50089"/>
    </source>
</evidence>
<dbReference type="InterPro" id="IPR044807">
    <property type="entry name" value="DRIP1-like"/>
</dbReference>